<dbReference type="SMART" id="SM00137">
    <property type="entry name" value="MAM"/>
    <property type="match status" value="1"/>
</dbReference>
<proteinExistence type="predicted"/>
<dbReference type="InterPro" id="IPR013320">
    <property type="entry name" value="ConA-like_dom_sf"/>
</dbReference>
<accession>A0A8S1EAC0</accession>
<feature type="domain" description="MAM" evidence="2">
    <location>
        <begin position="19"/>
        <end position="125"/>
    </location>
</feature>
<dbReference type="Gene3D" id="2.60.120.200">
    <property type="match status" value="2"/>
</dbReference>
<gene>
    <name evidence="3" type="ORF">CBOVIS_LOCUS31</name>
</gene>
<dbReference type="AlphaFoldDB" id="A0A8S1EAC0"/>
<dbReference type="Proteomes" id="UP000494206">
    <property type="component" value="Unassembled WGS sequence"/>
</dbReference>
<protein>
    <recommendedName>
        <fullName evidence="2">MAM domain-containing protein</fullName>
    </recommendedName>
</protein>
<evidence type="ECO:0000313" key="3">
    <source>
        <dbReference type="EMBL" id="CAB3396483.1"/>
    </source>
</evidence>
<name>A0A8S1EAC0_9PELO</name>
<feature type="compositionally biased region" description="Polar residues" evidence="1">
    <location>
        <begin position="207"/>
        <end position="221"/>
    </location>
</feature>
<comment type="caution">
    <text evidence="3">The sequence shown here is derived from an EMBL/GenBank/DDBJ whole genome shotgun (WGS) entry which is preliminary data.</text>
</comment>
<organism evidence="3 4">
    <name type="scientific">Caenorhabditis bovis</name>
    <dbReference type="NCBI Taxonomy" id="2654633"/>
    <lineage>
        <taxon>Eukaryota</taxon>
        <taxon>Metazoa</taxon>
        <taxon>Ecdysozoa</taxon>
        <taxon>Nematoda</taxon>
        <taxon>Chromadorea</taxon>
        <taxon>Rhabditida</taxon>
        <taxon>Rhabditina</taxon>
        <taxon>Rhabditomorpha</taxon>
        <taxon>Rhabditoidea</taxon>
        <taxon>Rhabditidae</taxon>
        <taxon>Peloderinae</taxon>
        <taxon>Caenorhabditis</taxon>
    </lineage>
</organism>
<feature type="region of interest" description="Disordered" evidence="1">
    <location>
        <begin position="207"/>
        <end position="235"/>
    </location>
</feature>
<reference evidence="3 4" key="1">
    <citation type="submission" date="2020-04" db="EMBL/GenBank/DDBJ databases">
        <authorList>
            <person name="Laetsch R D."/>
            <person name="Stevens L."/>
            <person name="Kumar S."/>
            <person name="Blaxter L. M."/>
        </authorList>
    </citation>
    <scope>NUCLEOTIDE SEQUENCE [LARGE SCALE GENOMIC DNA]</scope>
</reference>
<evidence type="ECO:0000259" key="2">
    <source>
        <dbReference type="PROSITE" id="PS50060"/>
    </source>
</evidence>
<dbReference type="SUPFAM" id="SSF49899">
    <property type="entry name" value="Concanavalin A-like lectins/glucanases"/>
    <property type="match status" value="2"/>
</dbReference>
<evidence type="ECO:0000256" key="1">
    <source>
        <dbReference type="SAM" id="MobiDB-lite"/>
    </source>
</evidence>
<evidence type="ECO:0000313" key="4">
    <source>
        <dbReference type="Proteomes" id="UP000494206"/>
    </source>
</evidence>
<feature type="region of interest" description="Disordered" evidence="1">
    <location>
        <begin position="450"/>
        <end position="469"/>
    </location>
</feature>
<feature type="compositionally biased region" description="Low complexity" evidence="1">
    <location>
        <begin position="222"/>
        <end position="235"/>
    </location>
</feature>
<dbReference type="EMBL" id="CADEPM010000001">
    <property type="protein sequence ID" value="CAB3396483.1"/>
    <property type="molecule type" value="Genomic_DNA"/>
</dbReference>
<sequence>MPLDEHNPTPFAYTSGLMGRTLALLVSEVITCQLGGASIKYWYFKTGQYSQLEVCIRQPPGNKDLNTMRCYDGVSSTFARQWIFRAVELPPIAQPFEIVFKTFFSPPQDVIAIDDIVFEATLCGYSRDRREIRRIGYHDWQSYRQSKLYNGELMLIVAQDVADNLKSTTTTTTTTTEPETSSTMSTTITTTTTTTEATVLEAKISVVSTTETTPPDQGGQKTTTTTVFPSSTTTSPVDTEKQFANFVQFIKQAAPVIPYIPTLVRSLSGLDQRPELVPIDAPEFRRAPPVTSSHFYNTNQPLLTTSPPESQETLIQLAKKFGIIDDEVEKTTMVIPTTQNQNQFGLKSKLTAESIYPQNLIQKKIPLRRSSVPPTPVEELHRKLFTSTPPSPQTSTSLIVFKQPTSGEEDVAEKLADIAKLLPSGAVQDLTALRNIPDIEGLTKGMDLSEIRRPGESSNSGASEGAGGAFDSVISNPQLLDFEGNDVSIDTSQFEITGPPLTSPNRPVHLAAPTKSIGTTDLGGPRTGATFRSLCPQIDCNFDDNTFCNYVTSSSNSTADDGSTLNKWMLSARSVLNSLTGIPLDLSKSGSFIYAGGLKVSPDEIFVLSSNKPAKFPENSRLDFFAYQAGIRGQLRVCIDDDTNCPILLEGRHIDVDAQRWKNYYFNVPLGEHVIHFIVDGLFDNYVIGLDNIQLLNRFGTGALAC</sequence>
<dbReference type="GO" id="GO:0016020">
    <property type="term" value="C:membrane"/>
    <property type="evidence" value="ECO:0007669"/>
    <property type="project" value="InterPro"/>
</dbReference>
<dbReference type="Pfam" id="PF00629">
    <property type="entry name" value="MAM"/>
    <property type="match status" value="1"/>
</dbReference>
<dbReference type="InterPro" id="IPR000998">
    <property type="entry name" value="MAM_dom"/>
</dbReference>
<dbReference type="OrthoDB" id="5914193at2759"/>
<dbReference type="PROSITE" id="PS50060">
    <property type="entry name" value="MAM_2"/>
    <property type="match status" value="1"/>
</dbReference>
<feature type="region of interest" description="Disordered" evidence="1">
    <location>
        <begin position="168"/>
        <end position="189"/>
    </location>
</feature>
<feature type="region of interest" description="Disordered" evidence="1">
    <location>
        <begin position="497"/>
        <end position="523"/>
    </location>
</feature>
<keyword evidence="4" id="KW-1185">Reference proteome</keyword>